<feature type="signal peptide" evidence="1">
    <location>
        <begin position="1"/>
        <end position="20"/>
    </location>
</feature>
<reference evidence="2" key="2">
    <citation type="submission" date="2021-01" db="EMBL/GenBank/DDBJ databases">
        <authorList>
            <person name="Mieszkin S."/>
            <person name="Pouder E."/>
            <person name="Alain K."/>
        </authorList>
    </citation>
    <scope>NUCLEOTIDE SEQUENCE</scope>
    <source>
        <strain evidence="2">HW T2.11</strain>
    </source>
</reference>
<accession>A0A964DZ94</accession>
<organism evidence="2 3">
    <name type="scientific">Acidisoma silvae</name>
    <dbReference type="NCBI Taxonomy" id="2802396"/>
    <lineage>
        <taxon>Bacteria</taxon>
        <taxon>Pseudomonadati</taxon>
        <taxon>Pseudomonadota</taxon>
        <taxon>Alphaproteobacteria</taxon>
        <taxon>Acetobacterales</taxon>
        <taxon>Acidocellaceae</taxon>
        <taxon>Acidisoma</taxon>
    </lineage>
</organism>
<dbReference type="EMBL" id="JAESVB010000005">
    <property type="protein sequence ID" value="MCB8876031.1"/>
    <property type="molecule type" value="Genomic_DNA"/>
</dbReference>
<sequence>MRKILITVSTLMALSAPAFAAETGSGPTSLGVFSDWTAASLPASHVCYAFTRAIGSAKTATAAMIIVTERPTSRDEVVVNATHDFPAKTEVAVQVDDQDAMSFYTAGPHAFSRDGRATVIAMQKGNGASAAWATKTEKKHSEKFSLAGFSAAYGAIVKACPAK</sequence>
<dbReference type="InterPro" id="IPR038696">
    <property type="entry name" value="IalB_sf"/>
</dbReference>
<keyword evidence="1" id="KW-0732">Signal</keyword>
<feature type="chain" id="PRO_5037615855" evidence="1">
    <location>
        <begin position="21"/>
        <end position="163"/>
    </location>
</feature>
<gene>
    <name evidence="2" type="ORF">ASILVAE211_12630</name>
</gene>
<dbReference type="Proteomes" id="UP000708298">
    <property type="component" value="Unassembled WGS sequence"/>
</dbReference>
<dbReference type="AlphaFoldDB" id="A0A964DZ94"/>
<keyword evidence="3" id="KW-1185">Reference proteome</keyword>
<evidence type="ECO:0000256" key="1">
    <source>
        <dbReference type="SAM" id="SignalP"/>
    </source>
</evidence>
<protein>
    <submittedName>
        <fullName evidence="2">Uncharacterized protein</fullName>
    </submittedName>
</protein>
<dbReference type="Gene3D" id="2.60.40.1880">
    <property type="entry name" value="Invasion associated locus B (IalB) protein"/>
    <property type="match status" value="1"/>
</dbReference>
<evidence type="ECO:0000313" key="3">
    <source>
        <dbReference type="Proteomes" id="UP000708298"/>
    </source>
</evidence>
<dbReference type="RefSeq" id="WP_227321690.1">
    <property type="nucleotide sequence ID" value="NZ_JAESVB010000005.1"/>
</dbReference>
<proteinExistence type="predicted"/>
<name>A0A964DZ94_9PROT</name>
<reference evidence="2" key="1">
    <citation type="journal article" date="2021" name="Microorganisms">
        <title>Acidisoma silvae sp. nov. and Acidisomacellulosilytica sp. nov., Two Acidophilic Bacteria Isolated from Decaying Wood, Hydrolyzing Cellulose and Producing Poly-3-hydroxybutyrate.</title>
        <authorList>
            <person name="Mieszkin S."/>
            <person name="Pouder E."/>
            <person name="Uroz S."/>
            <person name="Simon-Colin C."/>
            <person name="Alain K."/>
        </authorList>
    </citation>
    <scope>NUCLEOTIDE SEQUENCE</scope>
    <source>
        <strain evidence="2">HW T2.11</strain>
    </source>
</reference>
<evidence type="ECO:0000313" key="2">
    <source>
        <dbReference type="EMBL" id="MCB8876031.1"/>
    </source>
</evidence>
<comment type="caution">
    <text evidence="2">The sequence shown here is derived from an EMBL/GenBank/DDBJ whole genome shotgun (WGS) entry which is preliminary data.</text>
</comment>